<dbReference type="KEGG" id="vpe:Varpa_3789"/>
<dbReference type="EMBL" id="CP002417">
    <property type="protein sequence ID" value="ADU37970.1"/>
    <property type="molecule type" value="Genomic_DNA"/>
</dbReference>
<reference evidence="4 5" key="2">
    <citation type="journal article" date="2013" name="Genome Announc.">
        <title>Genome of the Root-Associated Plant Growth-Promoting Bacterium Variovorax paradoxus Strain EPS.</title>
        <authorList>
            <person name="Han J.I."/>
            <person name="Spain J.C."/>
            <person name="Leadbetter J.R."/>
            <person name="Ovchinnikova G."/>
            <person name="Goodwin L.A."/>
            <person name="Han C.S."/>
            <person name="Woyke T."/>
            <person name="Davenport K.W."/>
            <person name="Orwin P.M."/>
        </authorList>
    </citation>
    <scope>NUCLEOTIDE SEQUENCE [LARGE SCALE GENOMIC DNA]</scope>
    <source>
        <strain evidence="4 5">EPS</strain>
    </source>
</reference>
<dbReference type="Pfam" id="PF13487">
    <property type="entry name" value="HD_5"/>
    <property type="match status" value="1"/>
</dbReference>
<dbReference type="RefSeq" id="WP_013542193.1">
    <property type="nucleotide sequence ID" value="NC_014931.1"/>
</dbReference>
<dbReference type="GO" id="GO:0003677">
    <property type="term" value="F:DNA binding"/>
    <property type="evidence" value="ECO:0007669"/>
    <property type="project" value="InterPro"/>
</dbReference>
<dbReference type="InterPro" id="IPR000792">
    <property type="entry name" value="Tscrpt_reg_LuxR_C"/>
</dbReference>
<evidence type="ECO:0000259" key="2">
    <source>
        <dbReference type="PROSITE" id="PS50043"/>
    </source>
</evidence>
<dbReference type="SUPFAM" id="SSF46894">
    <property type="entry name" value="C-terminal effector domain of the bipartite response regulators"/>
    <property type="match status" value="1"/>
</dbReference>
<dbReference type="InterPro" id="IPR003607">
    <property type="entry name" value="HD/PDEase_dom"/>
</dbReference>
<dbReference type="InterPro" id="IPR037522">
    <property type="entry name" value="HD_GYP_dom"/>
</dbReference>
<dbReference type="AlphaFoldDB" id="E6V1W7"/>
<dbReference type="eggNOG" id="COG2197">
    <property type="taxonomic scope" value="Bacteria"/>
</dbReference>
<dbReference type="GO" id="GO:0006355">
    <property type="term" value="P:regulation of DNA-templated transcription"/>
    <property type="evidence" value="ECO:0007669"/>
    <property type="project" value="InterPro"/>
</dbReference>
<dbReference type="Gene3D" id="1.10.10.10">
    <property type="entry name" value="Winged helix-like DNA-binding domain superfamily/Winged helix DNA-binding domain"/>
    <property type="match status" value="1"/>
</dbReference>
<feature type="compositionally biased region" description="Low complexity" evidence="1">
    <location>
        <begin position="97"/>
        <end position="110"/>
    </location>
</feature>
<dbReference type="OrthoDB" id="9763857at2"/>
<feature type="region of interest" description="Disordered" evidence="1">
    <location>
        <begin position="88"/>
        <end position="114"/>
    </location>
</feature>
<dbReference type="GO" id="GO:0008081">
    <property type="term" value="F:phosphoric diester hydrolase activity"/>
    <property type="evidence" value="ECO:0007669"/>
    <property type="project" value="UniProtKB-ARBA"/>
</dbReference>
<organism evidence="4 5">
    <name type="scientific">Variovorax paradoxus (strain EPS)</name>
    <dbReference type="NCBI Taxonomy" id="595537"/>
    <lineage>
        <taxon>Bacteria</taxon>
        <taxon>Pseudomonadati</taxon>
        <taxon>Pseudomonadota</taxon>
        <taxon>Betaproteobacteria</taxon>
        <taxon>Burkholderiales</taxon>
        <taxon>Comamonadaceae</taxon>
        <taxon>Variovorax</taxon>
    </lineage>
</organism>
<dbReference type="InterPro" id="IPR036388">
    <property type="entry name" value="WH-like_DNA-bd_sf"/>
</dbReference>
<dbReference type="PROSITE" id="PS00622">
    <property type="entry name" value="HTH_LUXR_1"/>
    <property type="match status" value="1"/>
</dbReference>
<dbReference type="InterPro" id="IPR052020">
    <property type="entry name" value="Cyclic_di-GMP/3'3'-cGAMP_PDE"/>
</dbReference>
<sequence>MPDDTTIAVFDAVRALAFIGDLSMGQPTDHSLRTAWLAGMIATEARCDPSQIEAARHVALLRWSGCTANAQEFADFLDDDVQGRQAMLASQKPRAPQQQQQQQQHQQQHQPRSAAIPSAMLDMASIHCEIAGDIANTLGLLPDTEAALRAIFETYDGGGVPGLLQGDEVPLATYVVALASDLEIFSRLYGLDEALTLARGRANSVYPGALVDASTPHVATWMKTLDAPTPPWTDAADQPASMLQRVGLELVGDVIDLKLPWMTGYSRRVAQLARDGSAHAGLDEALCHRTYKAGLIHGIGRASVPNAIWNAPEPLPASSLERMRLVPYWTSRAAGQIDGLAAEAEIASFAFERRDGSGYYRGRSGTAMPPEAQFVAAAERWVSLRTRRPWREEFSEAEALGCMKEDVEAGRFDQHVVDALLACAMSHAPSRSAAPQQQRGEQALSERELEVLRCISKGENTKEVARALGISPRTVRTHVERVFLKLECSTRAAATLKAATRGLI</sequence>
<dbReference type="CDD" id="cd06170">
    <property type="entry name" value="LuxR_C_like"/>
    <property type="match status" value="1"/>
</dbReference>
<evidence type="ECO:0000256" key="1">
    <source>
        <dbReference type="SAM" id="MobiDB-lite"/>
    </source>
</evidence>
<name>E6V1W7_VARPE</name>
<dbReference type="PRINTS" id="PR00038">
    <property type="entry name" value="HTHLUXR"/>
</dbReference>
<dbReference type="eggNOG" id="COG2206">
    <property type="taxonomic scope" value="Bacteria"/>
</dbReference>
<dbReference type="CDD" id="cd00077">
    <property type="entry name" value="HDc"/>
    <property type="match status" value="1"/>
</dbReference>
<dbReference type="Gene3D" id="1.10.3210.10">
    <property type="entry name" value="Hypothetical protein af1432"/>
    <property type="match status" value="2"/>
</dbReference>
<dbReference type="SUPFAM" id="SSF109604">
    <property type="entry name" value="HD-domain/PDEase-like"/>
    <property type="match status" value="1"/>
</dbReference>
<proteinExistence type="predicted"/>
<protein>
    <submittedName>
        <fullName evidence="4">Transcriptional regulator, LuxR family</fullName>
    </submittedName>
</protein>
<dbReference type="PROSITE" id="PS50043">
    <property type="entry name" value="HTH_LUXR_2"/>
    <property type="match status" value="1"/>
</dbReference>
<evidence type="ECO:0000259" key="3">
    <source>
        <dbReference type="PROSITE" id="PS51832"/>
    </source>
</evidence>
<dbReference type="Pfam" id="PF00196">
    <property type="entry name" value="GerE"/>
    <property type="match status" value="1"/>
</dbReference>
<evidence type="ECO:0000313" key="5">
    <source>
        <dbReference type="Proteomes" id="UP000008917"/>
    </source>
</evidence>
<dbReference type="PANTHER" id="PTHR45228">
    <property type="entry name" value="CYCLIC DI-GMP PHOSPHODIESTERASE TM_0186-RELATED"/>
    <property type="match status" value="1"/>
</dbReference>
<feature type="domain" description="HTH luxR-type" evidence="2">
    <location>
        <begin position="437"/>
        <end position="502"/>
    </location>
</feature>
<gene>
    <name evidence="4" type="ordered locus">Varpa_3789</name>
</gene>
<dbReference type="PROSITE" id="PS51832">
    <property type="entry name" value="HD_GYP"/>
    <property type="match status" value="1"/>
</dbReference>
<dbReference type="SMART" id="SM00421">
    <property type="entry name" value="HTH_LUXR"/>
    <property type="match status" value="1"/>
</dbReference>
<feature type="domain" description="HD-GYP" evidence="3">
    <location>
        <begin position="240"/>
        <end position="436"/>
    </location>
</feature>
<dbReference type="Proteomes" id="UP000008917">
    <property type="component" value="Chromosome"/>
</dbReference>
<dbReference type="HOGENOM" id="CLU_040286_1_0_4"/>
<accession>E6V1W7</accession>
<evidence type="ECO:0000313" key="4">
    <source>
        <dbReference type="EMBL" id="ADU37970.1"/>
    </source>
</evidence>
<reference evidence="5" key="1">
    <citation type="submission" date="2010-12" db="EMBL/GenBank/DDBJ databases">
        <title>Complete sequence of Variovorax paradoxus EPS.</title>
        <authorList>
            <consortium name="US DOE Joint Genome Institute"/>
            <person name="Lucas S."/>
            <person name="Copeland A."/>
            <person name="Lapidus A."/>
            <person name="Cheng J.-F."/>
            <person name="Goodwin L."/>
            <person name="Pitluck S."/>
            <person name="Teshima H."/>
            <person name="Detter J.C."/>
            <person name="Han C."/>
            <person name="Tapia R."/>
            <person name="Land M."/>
            <person name="Hauser L."/>
            <person name="Kyrpides N."/>
            <person name="Ivanova N."/>
            <person name="Ovchinnikova G."/>
            <person name="Orwin P."/>
            <person name="Han J.-I.G."/>
            <person name="Woyke T."/>
        </authorList>
    </citation>
    <scope>NUCLEOTIDE SEQUENCE [LARGE SCALE GENOMIC DNA]</scope>
    <source>
        <strain evidence="5">EPS</strain>
    </source>
</reference>
<dbReference type="InterPro" id="IPR016032">
    <property type="entry name" value="Sig_transdc_resp-reg_C-effctor"/>
</dbReference>
<dbReference type="STRING" id="595537.Varpa_3789"/>